<dbReference type="Pfam" id="PF01582">
    <property type="entry name" value="TIR"/>
    <property type="match status" value="1"/>
</dbReference>
<dbReference type="Proteomes" id="UP001497516">
    <property type="component" value="Unassembled WGS sequence"/>
</dbReference>
<evidence type="ECO:0000256" key="5">
    <source>
        <dbReference type="ARBA" id="ARBA00022821"/>
    </source>
</evidence>
<dbReference type="PANTHER" id="PTHR11017">
    <property type="entry name" value="LEUCINE-RICH REPEAT-CONTAINING PROTEIN"/>
    <property type="match status" value="1"/>
</dbReference>
<keyword evidence="5" id="KW-0611">Plant defense</keyword>
<gene>
    <name evidence="9" type="ORF">LTRI10_LOCUS10195</name>
</gene>
<dbReference type="GO" id="GO:0061809">
    <property type="term" value="F:NAD+ nucleosidase activity, cyclic ADP-ribose generating"/>
    <property type="evidence" value="ECO:0007669"/>
    <property type="project" value="UniProtKB-EC"/>
</dbReference>
<dbReference type="EMBL" id="CAXIPQ010000005">
    <property type="protein sequence ID" value="CAL1351932.1"/>
    <property type="molecule type" value="Genomic_DNA"/>
</dbReference>
<evidence type="ECO:0000256" key="3">
    <source>
        <dbReference type="ARBA" id="ARBA00022737"/>
    </source>
</evidence>
<name>A0AAV2C756_9ROSI</name>
<evidence type="ECO:0000256" key="7">
    <source>
        <dbReference type="ARBA" id="ARBA00047304"/>
    </source>
</evidence>
<dbReference type="InterPro" id="IPR002182">
    <property type="entry name" value="NB-ARC"/>
</dbReference>
<keyword evidence="4" id="KW-0378">Hydrolase</keyword>
<feature type="domain" description="TIR" evidence="8">
    <location>
        <begin position="20"/>
        <end position="186"/>
    </location>
</feature>
<comment type="catalytic activity">
    <reaction evidence="7">
        <text>NAD(+) + H2O = ADP-D-ribose + nicotinamide + H(+)</text>
        <dbReference type="Rhea" id="RHEA:16301"/>
        <dbReference type="ChEBI" id="CHEBI:15377"/>
        <dbReference type="ChEBI" id="CHEBI:15378"/>
        <dbReference type="ChEBI" id="CHEBI:17154"/>
        <dbReference type="ChEBI" id="CHEBI:57540"/>
        <dbReference type="ChEBI" id="CHEBI:57967"/>
        <dbReference type="EC" id="3.2.2.6"/>
    </reaction>
    <physiologicalReaction direction="left-to-right" evidence="7">
        <dbReference type="Rhea" id="RHEA:16302"/>
    </physiologicalReaction>
</comment>
<dbReference type="EC" id="3.2.2.6" evidence="1"/>
<accession>A0AAV2C756</accession>
<proteinExistence type="predicted"/>
<organism evidence="9 10">
    <name type="scientific">Linum trigynum</name>
    <dbReference type="NCBI Taxonomy" id="586398"/>
    <lineage>
        <taxon>Eukaryota</taxon>
        <taxon>Viridiplantae</taxon>
        <taxon>Streptophyta</taxon>
        <taxon>Embryophyta</taxon>
        <taxon>Tracheophyta</taxon>
        <taxon>Spermatophyta</taxon>
        <taxon>Magnoliopsida</taxon>
        <taxon>eudicotyledons</taxon>
        <taxon>Gunneridae</taxon>
        <taxon>Pentapetalae</taxon>
        <taxon>rosids</taxon>
        <taxon>fabids</taxon>
        <taxon>Malpighiales</taxon>
        <taxon>Linaceae</taxon>
        <taxon>Linum</taxon>
    </lineage>
</organism>
<dbReference type="SMART" id="SM00369">
    <property type="entry name" value="LRR_TYP"/>
    <property type="match status" value="3"/>
</dbReference>
<dbReference type="InterPro" id="IPR000157">
    <property type="entry name" value="TIR_dom"/>
</dbReference>
<comment type="caution">
    <text evidence="9">The sequence shown here is derived from an EMBL/GenBank/DDBJ whole genome shotgun (WGS) entry which is preliminary data.</text>
</comment>
<dbReference type="PRINTS" id="PR00364">
    <property type="entry name" value="DISEASERSIST"/>
</dbReference>
<protein>
    <recommendedName>
        <fullName evidence="1">ADP-ribosyl cyclase/cyclic ADP-ribose hydrolase</fullName>
        <ecNumber evidence="1">3.2.2.6</ecNumber>
    </recommendedName>
</protein>
<keyword evidence="10" id="KW-1185">Reference proteome</keyword>
<keyword evidence="3" id="KW-0677">Repeat</keyword>
<dbReference type="PANTHER" id="PTHR11017:SF361">
    <property type="entry name" value="ADP-RIBOSYL CYCLASE_CYCLIC ADP-RIBOSE HYDROLASE"/>
    <property type="match status" value="1"/>
</dbReference>
<dbReference type="AlphaFoldDB" id="A0AAV2C756"/>
<dbReference type="GO" id="GO:0007165">
    <property type="term" value="P:signal transduction"/>
    <property type="evidence" value="ECO:0007669"/>
    <property type="project" value="InterPro"/>
</dbReference>
<dbReference type="SMART" id="SM00255">
    <property type="entry name" value="TIR"/>
    <property type="match status" value="1"/>
</dbReference>
<dbReference type="Gene3D" id="3.40.50.10140">
    <property type="entry name" value="Toll/interleukin-1 receptor homology (TIR) domain"/>
    <property type="match status" value="1"/>
</dbReference>
<dbReference type="Pfam" id="PF20160">
    <property type="entry name" value="C-JID"/>
    <property type="match status" value="1"/>
</dbReference>
<dbReference type="Pfam" id="PF23286">
    <property type="entry name" value="LRR_13"/>
    <property type="match status" value="1"/>
</dbReference>
<dbReference type="SUPFAM" id="SSF52540">
    <property type="entry name" value="P-loop containing nucleoside triphosphate hydrolases"/>
    <property type="match status" value="1"/>
</dbReference>
<dbReference type="InterPro" id="IPR042197">
    <property type="entry name" value="Apaf_helical"/>
</dbReference>
<evidence type="ECO:0000256" key="6">
    <source>
        <dbReference type="ARBA" id="ARBA00023027"/>
    </source>
</evidence>
<sequence>MAASSSSAAANSVADSRGQMKYDVFLSFRGKDTRHNFTSHLFDALCRKKIKCFIDDNLQRGEEITPSLLKAIEESRISVVIFSKNYAASPWCVDELVKILDCRERYGQVVLPVFYHVDPSDVEQQIGSFADAISVLELNFKVKMDKVPSWRSELTKAANVSGWDSQVIRPESRLVNEIVEDILKKLTRAPRGYSNGLVGIESRVGRIKAMLHMQSSDVRFLGIWGMGGVGKTTIAEAVFSDIFAQYEGCCFLANIREESKRHGLVHLKGQLLSEILVDQNKHSSTMITIGSTFTVDRIRRKRVLLVLDDVNDVSQVEFLIGSTDLFGPGSRVILTSRDKQVLKSWVGEMYEVERLDQDEALLLFCYRAFKGNCPKEDFVEQSSRVVTYSQGNPLVIKVLGSFFLDRTQRFWESALAQLQRTIRPEIYDVLMISFDALADEEKSIFLDVACFFNGQKIDFVKGILDGCGFGTDTGICVLTDKCLITVSENRIWIHDLLQEMAHEVVRQESVKDLGKRSRLWRPNDVYRVLTRNQGTEQVEGIFLDVSEISHMELSCQAFSRMHNLRLLKIIIMGPGMDHISTFPFNFRAENLVHINLAYSNIKQLWGGVQALVNLKEVDLSDCKNLNAIPDMSQALNLEIMNLANCTSMVELPSSVQHLVKLTDLDLRGCSSLTGLPECLNVKSLKTLNLSSCSNLQKCPEIMGCVAYLNLNDTEIEELPQSIAYLSRLAALNLKDCKRLHSLPSNLFLLESLAIADFSGCSSIMSLPSIAKSIKYLYLSGTAIVILPCWIGNLSNLSSLDLTNCKRIKNLPDTLSEANSLEKLILRGCSSIRQFPKISRKIKELYLDETGIEEIPSSVEHLSQLVELHLQNCKSFRVLPSHICKLKSLQKLNLSGCSKFEKFPAIREPMKSFRYLYLDGTAIRNFPVVNDLENLENLSMMELGNCRKLSLRHLLYFVNIAGWWNATSKSLFRLSLNDCNISMVPDGLCALTSLEVLDLSGNMFDRLPFGMKGLSQLQQLSVKNCRRLVTLPELPTMLSKLEADNCQSLARVSIYSADHMNSFDFSFTNCFSLDKIACKNILAYALLKIQHYSEGLRNQMSFLPAVESTFCCPGGKVPEWFTHHSSGHSLVMQLPSNWTSDGFAGLTICAVLAFEEHFYESGVQLKCTFHFSTQGQDSQALHHCYFCGSAYGGKFLLSNHLLFWLRSQHHRSGFPESFAWKMQPGGYSVLPRRPEWKSFARLRCHCFWGKSQYSCKASHLLIP</sequence>
<dbReference type="InterPro" id="IPR032675">
    <property type="entry name" value="LRR_dom_sf"/>
</dbReference>
<evidence type="ECO:0000256" key="4">
    <source>
        <dbReference type="ARBA" id="ARBA00022801"/>
    </source>
</evidence>
<dbReference type="InterPro" id="IPR035897">
    <property type="entry name" value="Toll_tir_struct_dom_sf"/>
</dbReference>
<dbReference type="InterPro" id="IPR027417">
    <property type="entry name" value="P-loop_NTPase"/>
</dbReference>
<dbReference type="SUPFAM" id="SSF52200">
    <property type="entry name" value="Toll/Interleukin receptor TIR domain"/>
    <property type="match status" value="1"/>
</dbReference>
<dbReference type="InterPro" id="IPR003591">
    <property type="entry name" value="Leu-rich_rpt_typical-subtyp"/>
</dbReference>
<evidence type="ECO:0000313" key="9">
    <source>
        <dbReference type="EMBL" id="CAL1351932.1"/>
    </source>
</evidence>
<dbReference type="FunFam" id="3.40.50.10140:FF:000007">
    <property type="entry name" value="Disease resistance protein (TIR-NBS-LRR class)"/>
    <property type="match status" value="1"/>
</dbReference>
<evidence type="ECO:0000256" key="1">
    <source>
        <dbReference type="ARBA" id="ARBA00011982"/>
    </source>
</evidence>
<keyword evidence="6" id="KW-0520">NAD</keyword>
<dbReference type="Pfam" id="PF00931">
    <property type="entry name" value="NB-ARC"/>
    <property type="match status" value="1"/>
</dbReference>
<dbReference type="Gene3D" id="3.80.10.10">
    <property type="entry name" value="Ribonuclease Inhibitor"/>
    <property type="match status" value="3"/>
</dbReference>
<dbReference type="GO" id="GO:0006952">
    <property type="term" value="P:defense response"/>
    <property type="evidence" value="ECO:0007669"/>
    <property type="project" value="InterPro"/>
</dbReference>
<dbReference type="SUPFAM" id="SSF52058">
    <property type="entry name" value="L domain-like"/>
    <property type="match status" value="2"/>
</dbReference>
<dbReference type="InterPro" id="IPR044974">
    <property type="entry name" value="Disease_R_plants"/>
</dbReference>
<dbReference type="Pfam" id="PF23282">
    <property type="entry name" value="WHD_ROQ1"/>
    <property type="match status" value="1"/>
</dbReference>
<dbReference type="Gene3D" id="1.10.8.430">
    <property type="entry name" value="Helical domain of apoptotic protease-activating factors"/>
    <property type="match status" value="1"/>
</dbReference>
<evidence type="ECO:0000259" key="8">
    <source>
        <dbReference type="PROSITE" id="PS50104"/>
    </source>
</evidence>
<dbReference type="InterPro" id="IPR045344">
    <property type="entry name" value="C-JID"/>
</dbReference>
<reference evidence="9 10" key="1">
    <citation type="submission" date="2024-04" db="EMBL/GenBank/DDBJ databases">
        <authorList>
            <person name="Fracassetti M."/>
        </authorList>
    </citation>
    <scope>NUCLEOTIDE SEQUENCE [LARGE SCALE GENOMIC DNA]</scope>
</reference>
<dbReference type="InterPro" id="IPR058546">
    <property type="entry name" value="RPS4B/Roq1-like_LRR"/>
</dbReference>
<evidence type="ECO:0000313" key="10">
    <source>
        <dbReference type="Proteomes" id="UP001497516"/>
    </source>
</evidence>
<dbReference type="GO" id="GO:0043531">
    <property type="term" value="F:ADP binding"/>
    <property type="evidence" value="ECO:0007669"/>
    <property type="project" value="InterPro"/>
</dbReference>
<dbReference type="InterPro" id="IPR058192">
    <property type="entry name" value="WHD_ROQ1-like"/>
</dbReference>
<keyword evidence="2" id="KW-0433">Leucine-rich repeat</keyword>
<dbReference type="Gene3D" id="3.40.50.300">
    <property type="entry name" value="P-loop containing nucleotide triphosphate hydrolases"/>
    <property type="match status" value="1"/>
</dbReference>
<dbReference type="PROSITE" id="PS50104">
    <property type="entry name" value="TIR"/>
    <property type="match status" value="1"/>
</dbReference>
<evidence type="ECO:0000256" key="2">
    <source>
        <dbReference type="ARBA" id="ARBA00022614"/>
    </source>
</evidence>